<protein>
    <recommendedName>
        <fullName evidence="5">Cell wall protein</fullName>
    </recommendedName>
</protein>
<keyword evidence="2" id="KW-0472">Membrane</keyword>
<proteinExistence type="predicted"/>
<keyword evidence="2" id="KW-0812">Transmembrane</keyword>
<evidence type="ECO:0008006" key="5">
    <source>
        <dbReference type="Google" id="ProtNLM"/>
    </source>
</evidence>
<sequence>MHEAPKERSFRRGRAVRLIGGAASVALGAGLLALAPAGIAGAQLGSGNGPTGPNQCPPPPNPGTEALLAAEGTPSPAPGSTSTLYYEDGTPFCQATLSIENTTTHTTTSVSVSHSLLYNAVSGGPGSSVPKSEATFLTGLTALDAKLGGSPPNAANPLHPGEGGYIAPYVEKLTFTVPGDLQAGNYKATFTVNDSDGNYESYLWSFSIKKSTVPVGAVGGLGAAAVLGGGLLLVQGTRRRRRSTASA</sequence>
<keyword evidence="2" id="KW-1133">Transmembrane helix</keyword>
<name>A0ABV6C185_9ACTN</name>
<evidence type="ECO:0000256" key="1">
    <source>
        <dbReference type="SAM" id="MobiDB-lite"/>
    </source>
</evidence>
<gene>
    <name evidence="3" type="ORF">ACFFRE_04685</name>
</gene>
<organism evidence="3 4">
    <name type="scientific">Aciditerrimonas ferrireducens</name>
    <dbReference type="NCBI Taxonomy" id="667306"/>
    <lineage>
        <taxon>Bacteria</taxon>
        <taxon>Bacillati</taxon>
        <taxon>Actinomycetota</taxon>
        <taxon>Acidimicrobiia</taxon>
        <taxon>Acidimicrobiales</taxon>
        <taxon>Acidimicrobiaceae</taxon>
        <taxon>Aciditerrimonas</taxon>
    </lineage>
</organism>
<comment type="caution">
    <text evidence="3">The sequence shown here is derived from an EMBL/GenBank/DDBJ whole genome shotgun (WGS) entry which is preliminary data.</text>
</comment>
<dbReference type="RefSeq" id="WP_377788678.1">
    <property type="nucleotide sequence ID" value="NZ_JBHLYQ010000031.1"/>
</dbReference>
<evidence type="ECO:0000313" key="3">
    <source>
        <dbReference type="EMBL" id="MFC0081445.1"/>
    </source>
</evidence>
<accession>A0ABV6C185</accession>
<dbReference type="EMBL" id="JBHLYQ010000031">
    <property type="protein sequence ID" value="MFC0081445.1"/>
    <property type="molecule type" value="Genomic_DNA"/>
</dbReference>
<evidence type="ECO:0000256" key="2">
    <source>
        <dbReference type="SAM" id="Phobius"/>
    </source>
</evidence>
<feature type="region of interest" description="Disordered" evidence="1">
    <location>
        <begin position="45"/>
        <end position="80"/>
    </location>
</feature>
<keyword evidence="4" id="KW-1185">Reference proteome</keyword>
<feature type="transmembrane region" description="Helical" evidence="2">
    <location>
        <begin position="215"/>
        <end position="234"/>
    </location>
</feature>
<dbReference type="Proteomes" id="UP001589788">
    <property type="component" value="Unassembled WGS sequence"/>
</dbReference>
<evidence type="ECO:0000313" key="4">
    <source>
        <dbReference type="Proteomes" id="UP001589788"/>
    </source>
</evidence>
<reference evidence="3 4" key="1">
    <citation type="submission" date="2024-09" db="EMBL/GenBank/DDBJ databases">
        <authorList>
            <person name="Sun Q."/>
            <person name="Mori K."/>
        </authorList>
    </citation>
    <scope>NUCLEOTIDE SEQUENCE [LARGE SCALE GENOMIC DNA]</scope>
    <source>
        <strain evidence="3 4">JCM 15389</strain>
    </source>
</reference>